<evidence type="ECO:0000256" key="2">
    <source>
        <dbReference type="ARBA" id="ARBA00022771"/>
    </source>
</evidence>
<feature type="region of interest" description="Disordered" evidence="5">
    <location>
        <begin position="1"/>
        <end position="61"/>
    </location>
</feature>
<dbReference type="Proteomes" id="UP000479710">
    <property type="component" value="Unassembled WGS sequence"/>
</dbReference>
<organism evidence="7 8">
    <name type="scientific">Oryza meyeriana var. granulata</name>
    <dbReference type="NCBI Taxonomy" id="110450"/>
    <lineage>
        <taxon>Eukaryota</taxon>
        <taxon>Viridiplantae</taxon>
        <taxon>Streptophyta</taxon>
        <taxon>Embryophyta</taxon>
        <taxon>Tracheophyta</taxon>
        <taxon>Spermatophyta</taxon>
        <taxon>Magnoliopsida</taxon>
        <taxon>Liliopsida</taxon>
        <taxon>Poales</taxon>
        <taxon>Poaceae</taxon>
        <taxon>BOP clade</taxon>
        <taxon>Oryzoideae</taxon>
        <taxon>Oryzeae</taxon>
        <taxon>Oryzinae</taxon>
        <taxon>Oryza</taxon>
        <taxon>Oryza meyeriana</taxon>
    </lineage>
</organism>
<evidence type="ECO:0000256" key="5">
    <source>
        <dbReference type="SAM" id="MobiDB-lite"/>
    </source>
</evidence>
<sequence length="377" mass="40436">MDLREEEYELPRHDHDGGDHHHHGDMASSESLNQPGAAELTQSEDDDLSEPMDVDDYLGGGGGGGGEALIGLKTVEAPDDGSDCPICLDGGGGERTEAWVETPCAHRFHERCLEIWAQVKLGTCPMCRRALTAATAAEEDPLLARWNLYVQRSNDRLIGERWRQRPPNSHDSDDPIESLSQAVAAELLQLDHDDPTPAAIDKVGGLKTVEAPADGSDCPICLDGGGRRRRPRGPPAQTSAAATGSPLARAAMSIFVDLDRSRRTRWPTEKGVTAVAEELQYLDLDDDDPLQLDEDDPSPVTVAGAGGGAAATIGLKTVEAPDDGSDCPICMDGGGGESKDAWVETPCAHRFHERCLDTWAQEPSRRKAIYGSDTDMG</sequence>
<dbReference type="Pfam" id="PF13639">
    <property type="entry name" value="zf-RING_2"/>
    <property type="match status" value="2"/>
</dbReference>
<dbReference type="InterPro" id="IPR001841">
    <property type="entry name" value="Znf_RING"/>
</dbReference>
<evidence type="ECO:0000256" key="1">
    <source>
        <dbReference type="ARBA" id="ARBA00022723"/>
    </source>
</evidence>
<evidence type="ECO:0000256" key="3">
    <source>
        <dbReference type="ARBA" id="ARBA00022833"/>
    </source>
</evidence>
<dbReference type="GO" id="GO:0016567">
    <property type="term" value="P:protein ubiquitination"/>
    <property type="evidence" value="ECO:0007669"/>
    <property type="project" value="TreeGrafter"/>
</dbReference>
<dbReference type="PROSITE" id="PS50089">
    <property type="entry name" value="ZF_RING_2"/>
    <property type="match status" value="2"/>
</dbReference>
<evidence type="ECO:0000313" key="7">
    <source>
        <dbReference type="EMBL" id="KAF0910751.1"/>
    </source>
</evidence>
<keyword evidence="1" id="KW-0479">Metal-binding</keyword>
<feature type="compositionally biased region" description="Basic and acidic residues" evidence="5">
    <location>
        <begin position="1"/>
        <end position="25"/>
    </location>
</feature>
<evidence type="ECO:0000256" key="4">
    <source>
        <dbReference type="PROSITE-ProRule" id="PRU00175"/>
    </source>
</evidence>
<evidence type="ECO:0000259" key="6">
    <source>
        <dbReference type="PROSITE" id="PS50089"/>
    </source>
</evidence>
<dbReference type="GO" id="GO:0008270">
    <property type="term" value="F:zinc ion binding"/>
    <property type="evidence" value="ECO:0007669"/>
    <property type="project" value="UniProtKB-KW"/>
</dbReference>
<keyword evidence="8" id="KW-1185">Reference proteome</keyword>
<reference evidence="7 8" key="1">
    <citation type="submission" date="2019-11" db="EMBL/GenBank/DDBJ databases">
        <title>Whole genome sequence of Oryza granulata.</title>
        <authorList>
            <person name="Li W."/>
        </authorList>
    </citation>
    <scope>NUCLEOTIDE SEQUENCE [LARGE SCALE GENOMIC DNA]</scope>
    <source>
        <strain evidence="8">cv. Menghai</strain>
        <tissue evidence="7">Leaf</tissue>
    </source>
</reference>
<keyword evidence="3" id="KW-0862">Zinc</keyword>
<dbReference type="CDD" id="cd16448">
    <property type="entry name" value="RING-H2"/>
    <property type="match status" value="2"/>
</dbReference>
<feature type="region of interest" description="Disordered" evidence="5">
    <location>
        <begin position="214"/>
        <end position="244"/>
    </location>
</feature>
<name>A0A6G1DEA7_9ORYZ</name>
<dbReference type="EMBL" id="SPHZ02000006">
    <property type="protein sequence ID" value="KAF0910751.1"/>
    <property type="molecule type" value="Genomic_DNA"/>
</dbReference>
<dbReference type="SUPFAM" id="SSF57850">
    <property type="entry name" value="RING/U-box"/>
    <property type="match status" value="2"/>
</dbReference>
<dbReference type="Gene3D" id="3.30.40.10">
    <property type="entry name" value="Zinc/RING finger domain, C3HC4 (zinc finger)"/>
    <property type="match status" value="2"/>
</dbReference>
<dbReference type="GO" id="GO:0061630">
    <property type="term" value="F:ubiquitin protein ligase activity"/>
    <property type="evidence" value="ECO:0007669"/>
    <property type="project" value="TreeGrafter"/>
</dbReference>
<dbReference type="PANTHER" id="PTHR15710:SF88">
    <property type="entry name" value="RING-TYPE DOMAIN-CONTAINING PROTEIN"/>
    <property type="match status" value="1"/>
</dbReference>
<dbReference type="SMART" id="SM00184">
    <property type="entry name" value="RING"/>
    <property type="match status" value="2"/>
</dbReference>
<protein>
    <recommendedName>
        <fullName evidence="6">RING-type domain-containing protein</fullName>
    </recommendedName>
</protein>
<accession>A0A6G1DEA7</accession>
<keyword evidence="2 4" id="KW-0863">Zinc-finger</keyword>
<comment type="caution">
    <text evidence="7">The sequence shown here is derived from an EMBL/GenBank/DDBJ whole genome shotgun (WGS) entry which is preliminary data.</text>
</comment>
<dbReference type="GO" id="GO:0005737">
    <property type="term" value="C:cytoplasm"/>
    <property type="evidence" value="ECO:0007669"/>
    <property type="project" value="TreeGrafter"/>
</dbReference>
<evidence type="ECO:0000313" key="8">
    <source>
        <dbReference type="Proteomes" id="UP000479710"/>
    </source>
</evidence>
<feature type="domain" description="RING-type" evidence="6">
    <location>
        <begin position="84"/>
        <end position="128"/>
    </location>
</feature>
<gene>
    <name evidence="7" type="ORF">E2562_004737</name>
</gene>
<feature type="compositionally biased region" description="Acidic residues" evidence="5">
    <location>
        <begin position="42"/>
        <end position="56"/>
    </location>
</feature>
<feature type="domain" description="RING-type" evidence="6">
    <location>
        <begin position="327"/>
        <end position="366"/>
    </location>
</feature>
<proteinExistence type="predicted"/>
<dbReference type="AlphaFoldDB" id="A0A6G1DEA7"/>
<dbReference type="PANTHER" id="PTHR15710">
    <property type="entry name" value="E3 UBIQUITIN-PROTEIN LIGASE PRAJA"/>
    <property type="match status" value="1"/>
</dbReference>
<dbReference type="InterPro" id="IPR013083">
    <property type="entry name" value="Znf_RING/FYVE/PHD"/>
</dbReference>